<evidence type="ECO:0000256" key="2">
    <source>
        <dbReference type="ARBA" id="ARBA00010897"/>
    </source>
</evidence>
<comment type="pathway">
    <text evidence="1">Cofactor biosynthesis; NAD(+) biosynthesis.</text>
</comment>
<dbReference type="Gene3D" id="3.20.140.10">
    <property type="entry name" value="nicotinate phosphoribosyltransferase"/>
    <property type="match status" value="1"/>
</dbReference>
<organism evidence="9 10">
    <name type="scientific">Rotaria magnacalcarata</name>
    <dbReference type="NCBI Taxonomy" id="392030"/>
    <lineage>
        <taxon>Eukaryota</taxon>
        <taxon>Metazoa</taxon>
        <taxon>Spiralia</taxon>
        <taxon>Gnathifera</taxon>
        <taxon>Rotifera</taxon>
        <taxon>Eurotatoria</taxon>
        <taxon>Bdelloidea</taxon>
        <taxon>Philodinida</taxon>
        <taxon>Philodinidae</taxon>
        <taxon>Rotaria</taxon>
    </lineage>
</organism>
<keyword evidence="3" id="KW-0662">Pyridine nucleotide biosynthesis</keyword>
<dbReference type="GO" id="GO:0005829">
    <property type="term" value="C:cytosol"/>
    <property type="evidence" value="ECO:0007669"/>
    <property type="project" value="TreeGrafter"/>
</dbReference>
<evidence type="ECO:0000313" key="9">
    <source>
        <dbReference type="EMBL" id="CAF5040086.1"/>
    </source>
</evidence>
<reference evidence="9" key="1">
    <citation type="submission" date="2021-02" db="EMBL/GenBank/DDBJ databases">
        <authorList>
            <person name="Nowell W R."/>
        </authorList>
    </citation>
    <scope>NUCLEOTIDE SEQUENCE</scope>
</reference>
<dbReference type="Proteomes" id="UP000681967">
    <property type="component" value="Unassembled WGS sequence"/>
</dbReference>
<evidence type="ECO:0000313" key="7">
    <source>
        <dbReference type="EMBL" id="CAF5019116.1"/>
    </source>
</evidence>
<evidence type="ECO:0000256" key="3">
    <source>
        <dbReference type="ARBA" id="ARBA00022642"/>
    </source>
</evidence>
<feature type="domain" description="Nicotinate phosphoribosyltransferase N-terminal" evidence="5">
    <location>
        <begin position="2"/>
        <end position="44"/>
    </location>
</feature>
<dbReference type="Proteomes" id="UP000676336">
    <property type="component" value="Unassembled WGS sequence"/>
</dbReference>
<evidence type="ECO:0000313" key="8">
    <source>
        <dbReference type="EMBL" id="CAF5022085.1"/>
    </source>
</evidence>
<dbReference type="PANTHER" id="PTHR11098:SF1">
    <property type="entry name" value="NICOTINATE PHOSPHORIBOSYLTRANSFERASE"/>
    <property type="match status" value="1"/>
</dbReference>
<dbReference type="GO" id="GO:0004516">
    <property type="term" value="F:nicotinate phosphoribosyltransferase activity"/>
    <property type="evidence" value="ECO:0007669"/>
    <property type="project" value="UniProtKB-EC"/>
</dbReference>
<dbReference type="EMBL" id="CAJOBJ010224277">
    <property type="protein sequence ID" value="CAF5040086.1"/>
    <property type="molecule type" value="Genomic_DNA"/>
</dbReference>
<evidence type="ECO:0000313" key="6">
    <source>
        <dbReference type="EMBL" id="CAF4865998.1"/>
    </source>
</evidence>
<comment type="similarity">
    <text evidence="2">Belongs to the NAPRTase family.</text>
</comment>
<dbReference type="EMBL" id="CAJOBI010211492">
    <property type="protein sequence ID" value="CAF5019116.1"/>
    <property type="molecule type" value="Genomic_DNA"/>
</dbReference>
<dbReference type="InterPro" id="IPR007229">
    <property type="entry name" value="Nic_PRibTrfase-Fam"/>
</dbReference>
<dbReference type="PANTHER" id="PTHR11098">
    <property type="entry name" value="NICOTINATE PHOSPHORIBOSYLTRANSFERASE"/>
    <property type="match status" value="1"/>
</dbReference>
<evidence type="ECO:0000256" key="1">
    <source>
        <dbReference type="ARBA" id="ARBA00004790"/>
    </source>
</evidence>
<feature type="non-terminal residue" evidence="9">
    <location>
        <position position="1"/>
    </location>
</feature>
<dbReference type="InterPro" id="IPR040727">
    <property type="entry name" value="NAPRTase_N"/>
</dbReference>
<dbReference type="AlphaFoldDB" id="A0A8S3DTG9"/>
<name>A0A8S3DTG9_9BILA</name>
<dbReference type="GO" id="GO:0034355">
    <property type="term" value="P:NAD+ biosynthetic process via the salvage pathway"/>
    <property type="evidence" value="ECO:0007669"/>
    <property type="project" value="TreeGrafter"/>
</dbReference>
<dbReference type="Proteomes" id="UP000681720">
    <property type="component" value="Unassembled WGS sequence"/>
</dbReference>
<evidence type="ECO:0000256" key="4">
    <source>
        <dbReference type="ARBA" id="ARBA00048668"/>
    </source>
</evidence>
<proteinExistence type="inferred from homology"/>
<evidence type="ECO:0000259" key="5">
    <source>
        <dbReference type="Pfam" id="PF17767"/>
    </source>
</evidence>
<dbReference type="EMBL" id="CAJOBH010157071">
    <property type="protein sequence ID" value="CAF4865998.1"/>
    <property type="molecule type" value="Genomic_DNA"/>
</dbReference>
<comment type="caution">
    <text evidence="9">The sequence shown here is derived from an EMBL/GenBank/DDBJ whole genome shotgun (WGS) entry which is preliminary data.</text>
</comment>
<sequence>MATFDLYFRKNPFGGEYTIFAGLDECLKFIRDYKLHVTDIEYLRSV</sequence>
<evidence type="ECO:0000313" key="10">
    <source>
        <dbReference type="Proteomes" id="UP000681720"/>
    </source>
</evidence>
<dbReference type="SUPFAM" id="SSF54675">
    <property type="entry name" value="Nicotinate/Quinolinate PRTase N-terminal domain-like"/>
    <property type="match status" value="1"/>
</dbReference>
<protein>
    <recommendedName>
        <fullName evidence="5">Nicotinate phosphoribosyltransferase N-terminal domain-containing protein</fullName>
    </recommendedName>
</protein>
<comment type="catalytic activity">
    <reaction evidence="4">
        <text>5-phospho-alpha-D-ribose 1-diphosphate + nicotinate + ATP + H2O = nicotinate beta-D-ribonucleotide + ADP + phosphate + diphosphate</text>
        <dbReference type="Rhea" id="RHEA:36163"/>
        <dbReference type="ChEBI" id="CHEBI:15377"/>
        <dbReference type="ChEBI" id="CHEBI:30616"/>
        <dbReference type="ChEBI" id="CHEBI:32544"/>
        <dbReference type="ChEBI" id="CHEBI:33019"/>
        <dbReference type="ChEBI" id="CHEBI:43474"/>
        <dbReference type="ChEBI" id="CHEBI:57502"/>
        <dbReference type="ChEBI" id="CHEBI:58017"/>
        <dbReference type="ChEBI" id="CHEBI:456216"/>
        <dbReference type="EC" id="6.3.4.21"/>
    </reaction>
</comment>
<dbReference type="Pfam" id="PF17767">
    <property type="entry name" value="NAPRTase_N"/>
    <property type="match status" value="1"/>
</dbReference>
<dbReference type="EMBL" id="CAJOBI010212695">
    <property type="protein sequence ID" value="CAF5022085.1"/>
    <property type="molecule type" value="Genomic_DNA"/>
</dbReference>
<gene>
    <name evidence="6" type="ORF">BYL167_LOCUS50761</name>
    <name evidence="9" type="ORF">GIL414_LOCUS59377</name>
    <name evidence="7" type="ORF">SMN809_LOCUS57561</name>
    <name evidence="8" type="ORF">SMN809_LOCUS57686</name>
</gene>
<accession>A0A8S3DTG9</accession>